<dbReference type="EMBL" id="MSLT01000012">
    <property type="protein sequence ID" value="OUD13986.1"/>
    <property type="molecule type" value="Genomic_DNA"/>
</dbReference>
<evidence type="ECO:0000313" key="1">
    <source>
        <dbReference type="EMBL" id="OUD13986.1"/>
    </source>
</evidence>
<organism evidence="1 2">
    <name type="scientific">Thioflexithrix psekupsensis</name>
    <dbReference type="NCBI Taxonomy" id="1570016"/>
    <lineage>
        <taxon>Bacteria</taxon>
        <taxon>Pseudomonadati</taxon>
        <taxon>Pseudomonadota</taxon>
        <taxon>Gammaproteobacteria</taxon>
        <taxon>Thiotrichales</taxon>
        <taxon>Thioflexithrix</taxon>
    </lineage>
</organism>
<dbReference type="Proteomes" id="UP000194798">
    <property type="component" value="Unassembled WGS sequence"/>
</dbReference>
<dbReference type="RefSeq" id="WP_086487770.1">
    <property type="nucleotide sequence ID" value="NZ_MSLT01000012.1"/>
</dbReference>
<proteinExistence type="predicted"/>
<gene>
    <name evidence="1" type="ORF">TPSD3_06475</name>
</gene>
<name>A0A251X7L7_9GAMM</name>
<sequence length="209" mass="23694">MILLDNDVIHKLGYCNLLDDFLSLLKLDEIQIYVLETAEYVLKNKTKKAGQKECFDRIKSFLAVVKKYTNPDEKIIGELEKNIGIDAGEAVLISALIVYKESVFITGDKRCLKALAESAFYKAYASQLLEKVICFEQIILWLIEKFGFNQIYPKVHCAKEIDKALRSIFTSSATEESVKEGLNSYIKDLKAGTNDLLCLDSERVLSSKF</sequence>
<dbReference type="OrthoDB" id="6895843at2"/>
<keyword evidence="2" id="KW-1185">Reference proteome</keyword>
<dbReference type="AlphaFoldDB" id="A0A251X7L7"/>
<reference evidence="1 2" key="1">
    <citation type="submission" date="2016-12" db="EMBL/GenBank/DDBJ databases">
        <title>Thioflexothrix psekupsii D3 genome sequencing and assembly.</title>
        <authorList>
            <person name="Fomenkov A."/>
            <person name="Vincze T."/>
            <person name="Grabovich M."/>
            <person name="Anton B.P."/>
            <person name="Dubinina G."/>
            <person name="Orlova M."/>
            <person name="Belousova E."/>
            <person name="Roberts R.J."/>
        </authorList>
    </citation>
    <scope>NUCLEOTIDE SEQUENCE [LARGE SCALE GENOMIC DNA]</scope>
    <source>
        <strain evidence="1">D3</strain>
    </source>
</reference>
<accession>A0A251X7L7</accession>
<protein>
    <recommendedName>
        <fullName evidence="3">PIN domain-containing protein</fullName>
    </recommendedName>
</protein>
<comment type="caution">
    <text evidence="1">The sequence shown here is derived from an EMBL/GenBank/DDBJ whole genome shotgun (WGS) entry which is preliminary data.</text>
</comment>
<evidence type="ECO:0000313" key="2">
    <source>
        <dbReference type="Proteomes" id="UP000194798"/>
    </source>
</evidence>
<evidence type="ECO:0008006" key="3">
    <source>
        <dbReference type="Google" id="ProtNLM"/>
    </source>
</evidence>